<dbReference type="SMART" id="SM00062">
    <property type="entry name" value="PBPb"/>
    <property type="match status" value="1"/>
</dbReference>
<protein>
    <submittedName>
        <fullName evidence="3">Polar amino acid transport system substrate-binding protein</fullName>
    </submittedName>
</protein>
<dbReference type="PROSITE" id="PS51257">
    <property type="entry name" value="PROKAR_LIPOPROTEIN"/>
    <property type="match status" value="1"/>
</dbReference>
<dbReference type="PANTHER" id="PTHR35936:SF17">
    <property type="entry name" value="ARGININE-BINDING EXTRACELLULAR PROTEIN ARTP"/>
    <property type="match status" value="1"/>
</dbReference>
<keyword evidence="1" id="KW-0732">Signal</keyword>
<name>A0AA46DY91_9FUSO</name>
<dbReference type="Pfam" id="PF00497">
    <property type="entry name" value="SBP_bac_3"/>
    <property type="match status" value="1"/>
</dbReference>
<evidence type="ECO:0000313" key="3">
    <source>
        <dbReference type="EMBL" id="TDT69232.1"/>
    </source>
</evidence>
<keyword evidence="4" id="KW-1185">Reference proteome</keyword>
<comment type="caution">
    <text evidence="3">The sequence shown here is derived from an EMBL/GenBank/DDBJ whole genome shotgun (WGS) entry which is preliminary data.</text>
</comment>
<feature type="domain" description="Solute-binding protein family 3/N-terminal" evidence="2">
    <location>
        <begin position="36"/>
        <end position="258"/>
    </location>
</feature>
<dbReference type="EMBL" id="SOBG01000006">
    <property type="protein sequence ID" value="TDT69232.1"/>
    <property type="molecule type" value="Genomic_DNA"/>
</dbReference>
<organism evidence="3 4">
    <name type="scientific">Hypnocyclicus thermotrophus</name>
    <dbReference type="NCBI Taxonomy" id="1627895"/>
    <lineage>
        <taxon>Bacteria</taxon>
        <taxon>Fusobacteriati</taxon>
        <taxon>Fusobacteriota</taxon>
        <taxon>Fusobacteriia</taxon>
        <taxon>Fusobacteriales</taxon>
        <taxon>Fusobacteriaceae</taxon>
        <taxon>Hypnocyclicus</taxon>
    </lineage>
</organism>
<evidence type="ECO:0000256" key="1">
    <source>
        <dbReference type="ARBA" id="ARBA00022729"/>
    </source>
</evidence>
<accession>A0AA46DY91</accession>
<dbReference type="PANTHER" id="PTHR35936">
    <property type="entry name" value="MEMBRANE-BOUND LYTIC MUREIN TRANSGLYCOSYLASE F"/>
    <property type="match status" value="1"/>
</dbReference>
<dbReference type="Proteomes" id="UP000294678">
    <property type="component" value="Unassembled WGS sequence"/>
</dbReference>
<dbReference type="AlphaFoldDB" id="A0AA46DY91"/>
<dbReference type="SUPFAM" id="SSF53850">
    <property type="entry name" value="Periplasmic binding protein-like II"/>
    <property type="match status" value="1"/>
</dbReference>
<dbReference type="InterPro" id="IPR001638">
    <property type="entry name" value="Solute-binding_3/MltF_N"/>
</dbReference>
<sequence length="277" mass="31082">MKEIKAFIIVLILSLFVISCNKKNTNNSGSITKKAPLKVGMELKWPPFETITEDGKPTGISVDLAYELGKYLDRDIEIVDTSFGSLIPALETGKIDIIIASMSITKERAEKINFSKPYFYFSLVTLLNKNSNIKDKKELFSREGLKFVGPKSFVALKIPKEKANNPKLLEFDDKSSAVLEVVQGKADAFIIDAIAASEFYSKYPEQTEILWDPVEQAKIGMGLRKSDTELLEKVNTFINDLEKNGVYKRLAEKYNSIIDKSLPGQTLDFYTTPIGDE</sequence>
<gene>
    <name evidence="3" type="ORF">EV215_1575</name>
</gene>
<dbReference type="Gene3D" id="3.40.190.10">
    <property type="entry name" value="Periplasmic binding protein-like II"/>
    <property type="match status" value="2"/>
</dbReference>
<evidence type="ECO:0000259" key="2">
    <source>
        <dbReference type="SMART" id="SM00062"/>
    </source>
</evidence>
<dbReference type="RefSeq" id="WP_134113442.1">
    <property type="nucleotide sequence ID" value="NZ_SOBG01000006.1"/>
</dbReference>
<proteinExistence type="predicted"/>
<reference evidence="3 4" key="1">
    <citation type="submission" date="2019-03" db="EMBL/GenBank/DDBJ databases">
        <title>Genomic Encyclopedia of Type Strains, Phase IV (KMG-IV): sequencing the most valuable type-strain genomes for metagenomic binning, comparative biology and taxonomic classification.</title>
        <authorList>
            <person name="Goeker M."/>
        </authorList>
    </citation>
    <scope>NUCLEOTIDE SEQUENCE [LARGE SCALE GENOMIC DNA]</scope>
    <source>
        <strain evidence="3 4">DSM 100055</strain>
    </source>
</reference>
<evidence type="ECO:0000313" key="4">
    <source>
        <dbReference type="Proteomes" id="UP000294678"/>
    </source>
</evidence>